<keyword evidence="4" id="KW-0378">Hydrolase</keyword>
<protein>
    <submittedName>
        <fullName evidence="4">Alpha/beta hydrolase family protein</fullName>
    </submittedName>
</protein>
<dbReference type="EMBL" id="BAAATA010000035">
    <property type="protein sequence ID" value="GAA2504212.1"/>
    <property type="molecule type" value="Genomic_DNA"/>
</dbReference>
<accession>A0ABN3MM03</accession>
<evidence type="ECO:0000313" key="4">
    <source>
        <dbReference type="EMBL" id="GAA2504212.1"/>
    </source>
</evidence>
<evidence type="ECO:0000256" key="1">
    <source>
        <dbReference type="SAM" id="MobiDB-lite"/>
    </source>
</evidence>
<keyword evidence="2" id="KW-1133">Transmembrane helix</keyword>
<feature type="compositionally biased region" description="Basic residues" evidence="1">
    <location>
        <begin position="30"/>
        <end position="45"/>
    </location>
</feature>
<feature type="region of interest" description="Disordered" evidence="1">
    <location>
        <begin position="1"/>
        <end position="45"/>
    </location>
</feature>
<feature type="region of interest" description="Disordered" evidence="1">
    <location>
        <begin position="74"/>
        <end position="102"/>
    </location>
</feature>
<evidence type="ECO:0000259" key="3">
    <source>
        <dbReference type="Pfam" id="PF06259"/>
    </source>
</evidence>
<feature type="transmembrane region" description="Helical" evidence="2">
    <location>
        <begin position="53"/>
        <end position="72"/>
    </location>
</feature>
<keyword evidence="2" id="KW-0812">Transmembrane</keyword>
<dbReference type="SUPFAM" id="SSF53474">
    <property type="entry name" value="alpha/beta-Hydrolases"/>
    <property type="match status" value="1"/>
</dbReference>
<comment type="caution">
    <text evidence="4">The sequence shown here is derived from an EMBL/GenBank/DDBJ whole genome shotgun (WGS) entry which is preliminary data.</text>
</comment>
<dbReference type="InterPro" id="IPR029058">
    <property type="entry name" value="AB_hydrolase_fold"/>
</dbReference>
<evidence type="ECO:0000256" key="2">
    <source>
        <dbReference type="SAM" id="Phobius"/>
    </source>
</evidence>
<dbReference type="Gene3D" id="3.40.50.1820">
    <property type="entry name" value="alpha/beta hydrolase"/>
    <property type="match status" value="1"/>
</dbReference>
<sequence>MPTAPTEAPHRPTAATGTALRPHTADGRSRLPRRRIRTGARERRRGARLRRTAVALGLVLSAVCTTVGWSAASAQTPVTGPAPGAAAWRADTSSGRLPDPASASAREVARFFAGLDADRRRALAARHPSTVGNLDGAPVPLRYAANRAALEAAGRAARAAGRPGQAARYLALARPGRQILSFDPRGRGTVAEVLGDLGKARRVAVLVPGSDTDLTTYDRPGTKGGTPAAAAAALYRRAARTAPGVPVAVVVWAGYTTPVGVGPDAASSRLARAGAPRLDRFLEGLAASTAPAAPPALLCHSYGSVVCGLAASSLAPDEASDLVLLASPGAGAGSAEELRTDARVWAGRAPDDWIRHVPHVSLAGLGHGADPVDPAFGARRLSTAGARGHSGYFAPGTGSLASLTALVLGRWSDVACADTDPECRRDLP</sequence>
<proteinExistence type="predicted"/>
<dbReference type="InterPro" id="IPR010427">
    <property type="entry name" value="DUF1023"/>
</dbReference>
<keyword evidence="5" id="KW-1185">Reference proteome</keyword>
<feature type="domain" description="DUF1023" evidence="3">
    <location>
        <begin position="183"/>
        <end position="361"/>
    </location>
</feature>
<gene>
    <name evidence="4" type="ORF">GCM10010406_46030</name>
</gene>
<evidence type="ECO:0000313" key="5">
    <source>
        <dbReference type="Proteomes" id="UP001501358"/>
    </source>
</evidence>
<dbReference type="RefSeq" id="WP_344385180.1">
    <property type="nucleotide sequence ID" value="NZ_BAAATA010000035.1"/>
</dbReference>
<reference evidence="4 5" key="1">
    <citation type="journal article" date="2019" name="Int. J. Syst. Evol. Microbiol.">
        <title>The Global Catalogue of Microorganisms (GCM) 10K type strain sequencing project: providing services to taxonomists for standard genome sequencing and annotation.</title>
        <authorList>
            <consortium name="The Broad Institute Genomics Platform"/>
            <consortium name="The Broad Institute Genome Sequencing Center for Infectious Disease"/>
            <person name="Wu L."/>
            <person name="Ma J."/>
        </authorList>
    </citation>
    <scope>NUCLEOTIDE SEQUENCE [LARGE SCALE GENOMIC DNA]</scope>
    <source>
        <strain evidence="4 5">JCM 6307</strain>
    </source>
</reference>
<organism evidence="4 5">
    <name type="scientific">Streptomyces thermolineatus</name>
    <dbReference type="NCBI Taxonomy" id="44033"/>
    <lineage>
        <taxon>Bacteria</taxon>
        <taxon>Bacillati</taxon>
        <taxon>Actinomycetota</taxon>
        <taxon>Actinomycetes</taxon>
        <taxon>Kitasatosporales</taxon>
        <taxon>Streptomycetaceae</taxon>
        <taxon>Streptomyces</taxon>
    </lineage>
</organism>
<name>A0ABN3MM03_9ACTN</name>
<dbReference type="Proteomes" id="UP001501358">
    <property type="component" value="Unassembled WGS sequence"/>
</dbReference>
<dbReference type="GO" id="GO:0016787">
    <property type="term" value="F:hydrolase activity"/>
    <property type="evidence" value="ECO:0007669"/>
    <property type="project" value="UniProtKB-KW"/>
</dbReference>
<dbReference type="Pfam" id="PF06259">
    <property type="entry name" value="Abhydrolase_8"/>
    <property type="match status" value="1"/>
</dbReference>
<keyword evidence="2" id="KW-0472">Membrane</keyword>